<keyword evidence="1" id="KW-0812">Transmembrane</keyword>
<reference evidence="2" key="1">
    <citation type="submission" date="2013-12" db="EMBL/GenBank/DDBJ databases">
        <authorList>
            <person name="Aslett M."/>
        </authorList>
    </citation>
    <scope>NUCLEOTIDE SEQUENCE [LARGE SCALE GENOMIC DNA]</scope>
    <source>
        <strain evidence="2">Lindley</strain>
    </source>
</reference>
<accession>A0A183BU45</accession>
<dbReference type="AlphaFoldDB" id="A0A183BU45"/>
<feature type="transmembrane region" description="Helical" evidence="1">
    <location>
        <begin position="38"/>
        <end position="55"/>
    </location>
</feature>
<protein>
    <submittedName>
        <fullName evidence="3">Protein YOP1</fullName>
    </submittedName>
</protein>
<proteinExistence type="predicted"/>
<dbReference type="WBParaSite" id="GPLIN_000413100">
    <property type="protein sequence ID" value="GPLIN_000413100"/>
    <property type="gene ID" value="GPLIN_000413100"/>
</dbReference>
<dbReference type="Pfam" id="PF03134">
    <property type="entry name" value="TB2_DP1_HVA22"/>
    <property type="match status" value="1"/>
</dbReference>
<dbReference type="Proteomes" id="UP000050741">
    <property type="component" value="Unassembled WGS sequence"/>
</dbReference>
<evidence type="ECO:0000313" key="2">
    <source>
        <dbReference type="Proteomes" id="UP000050741"/>
    </source>
</evidence>
<keyword evidence="1" id="KW-1133">Transmembrane helix</keyword>
<name>A0A183BU45_GLOPA</name>
<dbReference type="InterPro" id="IPR004345">
    <property type="entry name" value="TB2_DP1_HVA22"/>
</dbReference>
<evidence type="ECO:0000313" key="3">
    <source>
        <dbReference type="WBParaSite" id="GPLIN_000413100"/>
    </source>
</evidence>
<keyword evidence="1" id="KW-0472">Membrane</keyword>
<reference evidence="3" key="3">
    <citation type="submission" date="2016-06" db="UniProtKB">
        <authorList>
            <consortium name="WormBaseParasite"/>
        </authorList>
    </citation>
    <scope>IDENTIFICATION</scope>
</reference>
<sequence length="74" mass="8809">MTEEARWTNNEVSLKVWARYWCVFAILNQFDFCMFERVIPFYIVIKAAILLYIVMPNTNGARIIYGFVVESFFV</sequence>
<organism evidence="2 3">
    <name type="scientific">Globodera pallida</name>
    <name type="common">Potato cyst nematode worm</name>
    <name type="synonym">Heterodera pallida</name>
    <dbReference type="NCBI Taxonomy" id="36090"/>
    <lineage>
        <taxon>Eukaryota</taxon>
        <taxon>Metazoa</taxon>
        <taxon>Ecdysozoa</taxon>
        <taxon>Nematoda</taxon>
        <taxon>Chromadorea</taxon>
        <taxon>Rhabditida</taxon>
        <taxon>Tylenchina</taxon>
        <taxon>Tylenchomorpha</taxon>
        <taxon>Tylenchoidea</taxon>
        <taxon>Heteroderidae</taxon>
        <taxon>Heteroderinae</taxon>
        <taxon>Globodera</taxon>
    </lineage>
</organism>
<evidence type="ECO:0000256" key="1">
    <source>
        <dbReference type="SAM" id="Phobius"/>
    </source>
</evidence>
<reference evidence="2" key="2">
    <citation type="submission" date="2014-05" db="EMBL/GenBank/DDBJ databases">
        <title>The genome and life-stage specific transcriptomes of Globodera pallida elucidate key aspects of plant parasitism by a cyst nematode.</title>
        <authorList>
            <person name="Cotton J.A."/>
            <person name="Lilley C.J."/>
            <person name="Jones L.M."/>
            <person name="Kikuchi T."/>
            <person name="Reid A.J."/>
            <person name="Thorpe P."/>
            <person name="Tsai I.J."/>
            <person name="Beasley H."/>
            <person name="Blok V."/>
            <person name="Cock P.J.A."/>
            <person name="Van den Akker S.E."/>
            <person name="Holroyd N."/>
            <person name="Hunt M."/>
            <person name="Mantelin S."/>
            <person name="Naghra H."/>
            <person name="Pain A."/>
            <person name="Palomares-Rius J.E."/>
            <person name="Zarowiecki M."/>
            <person name="Berriman M."/>
            <person name="Jones J.T."/>
            <person name="Urwin P.E."/>
        </authorList>
    </citation>
    <scope>NUCLEOTIDE SEQUENCE [LARGE SCALE GENOMIC DNA]</scope>
    <source>
        <strain evidence="2">Lindley</strain>
    </source>
</reference>
<keyword evidence="2" id="KW-1185">Reference proteome</keyword>